<comment type="subunit">
    <text evidence="6">Heterodimer composed of CysD, the smaller subunit, and CysN.</text>
</comment>
<comment type="catalytic activity">
    <reaction evidence="6">
        <text>sulfate + ATP + H(+) = adenosine 5'-phosphosulfate + diphosphate</text>
        <dbReference type="Rhea" id="RHEA:18133"/>
        <dbReference type="ChEBI" id="CHEBI:15378"/>
        <dbReference type="ChEBI" id="CHEBI:16189"/>
        <dbReference type="ChEBI" id="CHEBI:30616"/>
        <dbReference type="ChEBI" id="CHEBI:33019"/>
        <dbReference type="ChEBI" id="CHEBI:58243"/>
        <dbReference type="EC" id="2.7.7.4"/>
    </reaction>
</comment>
<dbReference type="InterPro" id="IPR044139">
    <property type="entry name" value="CysN_NoDQ_III"/>
</dbReference>
<dbReference type="InterPro" id="IPR027417">
    <property type="entry name" value="P-loop_NTPase"/>
</dbReference>
<dbReference type="SUPFAM" id="SSF50465">
    <property type="entry name" value="EF-Tu/eEF-1alpha/eIF2-gamma C-terminal domain"/>
    <property type="match status" value="1"/>
</dbReference>
<dbReference type="InterPro" id="IPR000795">
    <property type="entry name" value="T_Tr_GTP-bd_dom"/>
</dbReference>
<dbReference type="PROSITE" id="PS00301">
    <property type="entry name" value="G_TR_1"/>
    <property type="match status" value="1"/>
</dbReference>
<dbReference type="NCBIfam" id="NF003478">
    <property type="entry name" value="PRK05124.1"/>
    <property type="match status" value="1"/>
</dbReference>
<dbReference type="CDD" id="cd04095">
    <property type="entry name" value="CysN_NoDQ_III"/>
    <property type="match status" value="1"/>
</dbReference>
<dbReference type="SUPFAM" id="SSF52540">
    <property type="entry name" value="P-loop containing nucleoside triphosphate hydrolases"/>
    <property type="match status" value="1"/>
</dbReference>
<evidence type="ECO:0000256" key="3">
    <source>
        <dbReference type="ARBA" id="ARBA00022741"/>
    </source>
</evidence>
<dbReference type="NCBIfam" id="TIGR00231">
    <property type="entry name" value="small_GTP"/>
    <property type="match status" value="1"/>
</dbReference>
<dbReference type="EMBL" id="JAUYVT010000006">
    <property type="protein sequence ID" value="MDP2564796.1"/>
    <property type="molecule type" value="Genomic_DNA"/>
</dbReference>
<dbReference type="InterPro" id="IPR050100">
    <property type="entry name" value="TRAFAC_GTPase_members"/>
</dbReference>
<dbReference type="Pfam" id="PF22594">
    <property type="entry name" value="GTP-eEF1A_C"/>
    <property type="match status" value="1"/>
</dbReference>
<evidence type="ECO:0000259" key="7">
    <source>
        <dbReference type="PROSITE" id="PS51722"/>
    </source>
</evidence>
<proteinExistence type="inferred from homology"/>
<dbReference type="InterPro" id="IPR044138">
    <property type="entry name" value="CysN_II"/>
</dbReference>
<keyword evidence="1 6" id="KW-0808">Transferase</keyword>
<dbReference type="SUPFAM" id="SSF50447">
    <property type="entry name" value="Translation proteins"/>
    <property type="match status" value="1"/>
</dbReference>
<keyword evidence="5 6" id="KW-0342">GTP-binding</keyword>
<dbReference type="InterPro" id="IPR041757">
    <property type="entry name" value="CysN_GTP-bd"/>
</dbReference>
<evidence type="ECO:0000313" key="8">
    <source>
        <dbReference type="EMBL" id="MDP2564796.1"/>
    </source>
</evidence>
<sequence length="478" mass="52936">MTEQTHANLLETDIEGYLKQHENKDLLRFLTCGNVDDGKSTLIGRLLHDSKLIFEDHMAAIKSDSKKFNTTSGEFDLALLVDGLQSEREQGITIDVAYRYFATEKRKFIIADCPGHEQYTRNMATGASNCDLAIVMIDARKGVQTQTKRHSYIASLLGLKHVIVAINKMDLVDYSQDVYRQIKADYKAFAEQLDIPDVRFVPISALNGDNVVDKGENLDWYPGATLMQLLDTVTIADDKNLDTFRLPVQYVNRPNLDFRGFCGTIASGVINVGDKVTAYPSGKASSVERIVTADGDLPMAFAGQAITLTLADEIDISRGDVITRSTTDKAQQPTSTTSFAANIVWMADAAMQPGKEYELKIGTKNTFGTISAINHRIDVNTLNELQASELQLNEIANCSIETASPVVIDTYKNIVGTGSFIIIDRLTNVTVGAGMITNTMLEARNLQPAARIYTEAEIALNKYIREHYPEWQTKLINK</sequence>
<dbReference type="InterPro" id="IPR005225">
    <property type="entry name" value="Small_GTP-bd"/>
</dbReference>
<dbReference type="PANTHER" id="PTHR23115">
    <property type="entry name" value="TRANSLATION FACTOR"/>
    <property type="match status" value="1"/>
</dbReference>
<feature type="binding site" evidence="6">
    <location>
        <begin position="167"/>
        <end position="170"/>
    </location>
    <ligand>
        <name>GTP</name>
        <dbReference type="ChEBI" id="CHEBI:37565"/>
    </ligand>
</feature>
<dbReference type="EC" id="2.7.7.4" evidence="6"/>
<name>A0ABT9FDD9_9GAMM</name>
<dbReference type="NCBIfam" id="TIGR02034">
    <property type="entry name" value="CysN"/>
    <property type="match status" value="1"/>
</dbReference>
<keyword evidence="9" id="KW-1185">Reference proteome</keyword>
<feature type="binding site" evidence="6">
    <location>
        <begin position="33"/>
        <end position="40"/>
    </location>
    <ligand>
        <name>GTP</name>
        <dbReference type="ChEBI" id="CHEBI:37565"/>
    </ligand>
</feature>
<dbReference type="Pfam" id="PF00009">
    <property type="entry name" value="GTP_EFTU"/>
    <property type="match status" value="1"/>
</dbReference>
<dbReference type="Gene3D" id="2.40.30.10">
    <property type="entry name" value="Translation factors"/>
    <property type="match status" value="2"/>
</dbReference>
<comment type="caution">
    <text evidence="8">The sequence shown here is derived from an EMBL/GenBank/DDBJ whole genome shotgun (WGS) entry which is preliminary data.</text>
</comment>
<comment type="similarity">
    <text evidence="6">Belongs to the TRAFAC class translation factor GTPase superfamily. Classic translation factor GTPase family. CysN/NodQ subfamily.</text>
</comment>
<keyword evidence="3 6" id="KW-0547">Nucleotide-binding</keyword>
<keyword evidence="4 6" id="KW-0067">ATP-binding</keyword>
<organism evidence="8 9">
    <name type="scientific">Pseudoalteromonas marina</name>
    <dbReference type="NCBI Taxonomy" id="267375"/>
    <lineage>
        <taxon>Bacteria</taxon>
        <taxon>Pseudomonadati</taxon>
        <taxon>Pseudomonadota</taxon>
        <taxon>Gammaproteobacteria</taxon>
        <taxon>Alteromonadales</taxon>
        <taxon>Pseudoalteromonadaceae</taxon>
        <taxon>Pseudoalteromonas</taxon>
    </lineage>
</organism>
<evidence type="ECO:0000256" key="4">
    <source>
        <dbReference type="ARBA" id="ARBA00022840"/>
    </source>
</evidence>
<dbReference type="CDD" id="cd04166">
    <property type="entry name" value="CysN_ATPS"/>
    <property type="match status" value="1"/>
</dbReference>
<evidence type="ECO:0000256" key="5">
    <source>
        <dbReference type="ARBA" id="ARBA00023134"/>
    </source>
</evidence>
<dbReference type="InterPro" id="IPR009001">
    <property type="entry name" value="Transl_elong_EF1A/Init_IF2_C"/>
</dbReference>
<keyword evidence="2 6" id="KW-0548">Nucleotidyltransferase</keyword>
<feature type="binding site" evidence="6">
    <location>
        <begin position="112"/>
        <end position="116"/>
    </location>
    <ligand>
        <name>GTP</name>
        <dbReference type="ChEBI" id="CHEBI:37565"/>
    </ligand>
</feature>
<dbReference type="Gene3D" id="3.40.50.300">
    <property type="entry name" value="P-loop containing nucleotide triphosphate hydrolases"/>
    <property type="match status" value="1"/>
</dbReference>
<dbReference type="HAMAP" id="MF_00062">
    <property type="entry name" value="Sulf_adenylyltr_sub1"/>
    <property type="match status" value="1"/>
</dbReference>
<gene>
    <name evidence="6 8" type="primary">cysN</name>
    <name evidence="8" type="ORF">Q8W34_09130</name>
</gene>
<feature type="domain" description="Tr-type G" evidence="7">
    <location>
        <begin position="24"/>
        <end position="241"/>
    </location>
</feature>
<evidence type="ECO:0000256" key="2">
    <source>
        <dbReference type="ARBA" id="ARBA00022695"/>
    </source>
</evidence>
<accession>A0ABT9FDD9</accession>
<dbReference type="InterPro" id="IPR054696">
    <property type="entry name" value="GTP-eEF1A_C"/>
</dbReference>
<evidence type="ECO:0000256" key="6">
    <source>
        <dbReference type="HAMAP-Rule" id="MF_00062"/>
    </source>
</evidence>
<protein>
    <recommendedName>
        <fullName evidence="6">Sulfate adenylyltransferase subunit 1</fullName>
        <ecNumber evidence="6">2.7.7.4</ecNumber>
    </recommendedName>
    <alternativeName>
        <fullName evidence="6">ATP-sulfurylase large subunit</fullName>
    </alternativeName>
    <alternativeName>
        <fullName evidence="6">Sulfate adenylate transferase</fullName>
        <shortName evidence="6">SAT</shortName>
    </alternativeName>
</protein>
<dbReference type="PROSITE" id="PS51722">
    <property type="entry name" value="G_TR_2"/>
    <property type="match status" value="1"/>
</dbReference>
<dbReference type="CDD" id="cd03695">
    <property type="entry name" value="CysN_NodQ_II"/>
    <property type="match status" value="1"/>
</dbReference>
<comment type="function">
    <text evidence="6">With CysD forms the ATP sulfurylase (ATPS) that catalyzes the adenylation of sulfate producing adenosine 5'-phosphosulfate (APS) and diphosphate, the first enzymatic step in sulfur assimilation pathway. APS synthesis involves the formation of a high-energy phosphoric-sulfuric acid anhydride bond driven by GTP hydrolysis by CysN coupled to ATP hydrolysis by CysD.</text>
</comment>
<dbReference type="Proteomes" id="UP001177212">
    <property type="component" value="Unassembled WGS sequence"/>
</dbReference>
<reference evidence="8" key="1">
    <citation type="submission" date="2023-07" db="EMBL/GenBank/DDBJ databases">
        <title>Genome content predicts the carbon catabolic preferences of heterotrophic bacteria.</title>
        <authorList>
            <person name="Gralka M."/>
        </authorList>
    </citation>
    <scope>NUCLEOTIDE SEQUENCE</scope>
    <source>
        <strain evidence="8">4G09</strain>
    </source>
</reference>
<evidence type="ECO:0000313" key="9">
    <source>
        <dbReference type="Proteomes" id="UP001177212"/>
    </source>
</evidence>
<dbReference type="InterPro" id="IPR031157">
    <property type="entry name" value="G_TR_CS"/>
</dbReference>
<dbReference type="RefSeq" id="WP_305471945.1">
    <property type="nucleotide sequence ID" value="NZ_JAUYVT010000006.1"/>
</dbReference>
<dbReference type="GO" id="GO:0004781">
    <property type="term" value="F:sulfate adenylyltransferase (ATP) activity"/>
    <property type="evidence" value="ECO:0007669"/>
    <property type="project" value="UniProtKB-EC"/>
</dbReference>
<comment type="pathway">
    <text evidence="6">Sulfur metabolism; hydrogen sulfide biosynthesis; sulfite from sulfate: step 1/3.</text>
</comment>
<dbReference type="PRINTS" id="PR00315">
    <property type="entry name" value="ELONGATNFCT"/>
</dbReference>
<dbReference type="InterPro" id="IPR011779">
    <property type="entry name" value="SO4_adenylTrfase_lsu"/>
</dbReference>
<dbReference type="InterPro" id="IPR009000">
    <property type="entry name" value="Transl_B-barrel_sf"/>
</dbReference>
<evidence type="ECO:0000256" key="1">
    <source>
        <dbReference type="ARBA" id="ARBA00022679"/>
    </source>
</evidence>